<dbReference type="Proteomes" id="UP000077143">
    <property type="component" value="Chromosome"/>
</dbReference>
<accession>A0A172US92</accession>
<dbReference type="KEGG" id="madi:A7U43_23515"/>
<dbReference type="EMBL" id="CP015596">
    <property type="protein sequence ID" value="ANE81848.1"/>
    <property type="molecule type" value="Genomic_DNA"/>
</dbReference>
<evidence type="ECO:0000313" key="2">
    <source>
        <dbReference type="EMBL" id="ANE81848.1"/>
    </source>
</evidence>
<dbReference type="RefSeq" id="WP_067999878.1">
    <property type="nucleotide sequence ID" value="NZ_CP015596.1"/>
</dbReference>
<evidence type="ECO:0000256" key="1">
    <source>
        <dbReference type="SAM" id="MobiDB-lite"/>
    </source>
</evidence>
<evidence type="ECO:0000313" key="3">
    <source>
        <dbReference type="Proteomes" id="UP000077143"/>
    </source>
</evidence>
<protein>
    <submittedName>
        <fullName evidence="2">Uncharacterized protein</fullName>
    </submittedName>
</protein>
<sequence length="61" mass="6528">MLESASGDVLQDLSTGGNATLPVEEFGERIGHAHDRRRRSALSDRAANGSVDGATIVHNRR</sequence>
<name>A0A172US92_9MYCO</name>
<feature type="region of interest" description="Disordered" evidence="1">
    <location>
        <begin position="1"/>
        <end position="61"/>
    </location>
</feature>
<gene>
    <name evidence="2" type="ORF">A7U43_23515</name>
</gene>
<reference evidence="2 3" key="1">
    <citation type="submission" date="2016-05" db="EMBL/GenBank/DDBJ databases">
        <title>Complete genome sequence of a phthalic acid esters degrading Mycobacterium sp. YC-RL4.</title>
        <authorList>
            <person name="Ren L."/>
            <person name="Fan S."/>
            <person name="Ruth N."/>
            <person name="Jia Y."/>
            <person name="Wang J."/>
            <person name="Qiao C."/>
        </authorList>
    </citation>
    <scope>NUCLEOTIDE SEQUENCE [LARGE SCALE GENOMIC DNA]</scope>
    <source>
        <strain evidence="2 3">YC-RL4</strain>
    </source>
</reference>
<proteinExistence type="predicted"/>
<organism evidence="2 3">
    <name type="scientific">Mycobacterium adipatum</name>
    <dbReference type="NCBI Taxonomy" id="1682113"/>
    <lineage>
        <taxon>Bacteria</taxon>
        <taxon>Bacillati</taxon>
        <taxon>Actinomycetota</taxon>
        <taxon>Actinomycetes</taxon>
        <taxon>Mycobacteriales</taxon>
        <taxon>Mycobacteriaceae</taxon>
        <taxon>Mycobacterium</taxon>
    </lineage>
</organism>
<dbReference type="AlphaFoldDB" id="A0A172US92"/>
<keyword evidence="3" id="KW-1185">Reference proteome</keyword>